<dbReference type="InterPro" id="IPR041588">
    <property type="entry name" value="Integrase_H2C2"/>
</dbReference>
<dbReference type="Pfam" id="PF24626">
    <property type="entry name" value="SH3_Tf2-1"/>
    <property type="match status" value="1"/>
</dbReference>
<dbReference type="InterPro" id="IPR056924">
    <property type="entry name" value="SH3_Tf2-1"/>
</dbReference>
<evidence type="ECO:0000313" key="4">
    <source>
        <dbReference type="Proteomes" id="UP001168877"/>
    </source>
</evidence>
<dbReference type="PANTHER" id="PTHR46148">
    <property type="entry name" value="CHROMO DOMAIN-CONTAINING PROTEIN"/>
    <property type="match status" value="1"/>
</dbReference>
<evidence type="ECO:0000259" key="1">
    <source>
        <dbReference type="Pfam" id="PF17921"/>
    </source>
</evidence>
<gene>
    <name evidence="3" type="ORF">LWI29_035912</name>
</gene>
<dbReference type="PANTHER" id="PTHR46148:SF60">
    <property type="entry name" value="CHROMO DOMAIN-CONTAINING PROTEIN"/>
    <property type="match status" value="1"/>
</dbReference>
<name>A0AA39RV00_ACESA</name>
<dbReference type="EMBL" id="JAUESC010000385">
    <property type="protein sequence ID" value="KAK0580068.1"/>
    <property type="molecule type" value="Genomic_DNA"/>
</dbReference>
<comment type="caution">
    <text evidence="3">The sequence shown here is derived from an EMBL/GenBank/DDBJ whole genome shotgun (WGS) entry which is preliminary data.</text>
</comment>
<evidence type="ECO:0000259" key="2">
    <source>
        <dbReference type="Pfam" id="PF24626"/>
    </source>
</evidence>
<accession>A0AA39RV00</accession>
<evidence type="ECO:0008006" key="5">
    <source>
        <dbReference type="Google" id="ProtNLM"/>
    </source>
</evidence>
<sequence length="248" mass="28725">MVYLPLLTELKSLGVSLASDNSGALLATFQVRPILIDCIRESQAQDPLLVKLKEEVKNNLRANFALRDDGALVLNNRLCVPKITELKNEILVEAHSSAYTMHLGITKLYRTLKEHYWWQGVLRFGNCGKLSPRYIGSYKIIGRVGAVAYRLALLLELSRIHDVFHVSMLRKYIADPSHVLEEQPVQLKEDMTYEEEPIEILDRRDQVLRTKTIPLVKVLWRNHATEEATWEQEDQMHIQYPHLFHMDK</sequence>
<dbReference type="SUPFAM" id="SSF54160">
    <property type="entry name" value="Chromo domain-like"/>
    <property type="match status" value="1"/>
</dbReference>
<dbReference type="Proteomes" id="UP001168877">
    <property type="component" value="Unassembled WGS sequence"/>
</dbReference>
<evidence type="ECO:0000313" key="3">
    <source>
        <dbReference type="EMBL" id="KAK0580068.1"/>
    </source>
</evidence>
<proteinExistence type="predicted"/>
<keyword evidence="4" id="KW-1185">Reference proteome</keyword>
<protein>
    <recommendedName>
        <fullName evidence="5">Retrotransposon protein</fullName>
    </recommendedName>
</protein>
<dbReference type="InterPro" id="IPR016197">
    <property type="entry name" value="Chromo-like_dom_sf"/>
</dbReference>
<reference evidence="3" key="2">
    <citation type="submission" date="2023-06" db="EMBL/GenBank/DDBJ databases">
        <authorList>
            <person name="Swenson N.G."/>
            <person name="Wegrzyn J.L."/>
            <person name="Mcevoy S.L."/>
        </authorList>
    </citation>
    <scope>NUCLEOTIDE SEQUENCE</scope>
    <source>
        <strain evidence="3">NS2018</strain>
        <tissue evidence="3">Leaf</tissue>
    </source>
</reference>
<dbReference type="AlphaFoldDB" id="A0AA39RV00"/>
<organism evidence="3 4">
    <name type="scientific">Acer saccharum</name>
    <name type="common">Sugar maple</name>
    <dbReference type="NCBI Taxonomy" id="4024"/>
    <lineage>
        <taxon>Eukaryota</taxon>
        <taxon>Viridiplantae</taxon>
        <taxon>Streptophyta</taxon>
        <taxon>Embryophyta</taxon>
        <taxon>Tracheophyta</taxon>
        <taxon>Spermatophyta</taxon>
        <taxon>Magnoliopsida</taxon>
        <taxon>eudicotyledons</taxon>
        <taxon>Gunneridae</taxon>
        <taxon>Pentapetalae</taxon>
        <taxon>rosids</taxon>
        <taxon>malvids</taxon>
        <taxon>Sapindales</taxon>
        <taxon>Sapindaceae</taxon>
        <taxon>Hippocastanoideae</taxon>
        <taxon>Acereae</taxon>
        <taxon>Acer</taxon>
    </lineage>
</organism>
<feature type="domain" description="Tf2-1-like SH3-like" evidence="2">
    <location>
        <begin position="123"/>
        <end position="172"/>
    </location>
</feature>
<feature type="domain" description="Integrase zinc-binding" evidence="1">
    <location>
        <begin position="85"/>
        <end position="120"/>
    </location>
</feature>
<reference evidence="3" key="1">
    <citation type="journal article" date="2022" name="Plant J.">
        <title>Strategies of tolerance reflected in two North American maple genomes.</title>
        <authorList>
            <person name="McEvoy S.L."/>
            <person name="Sezen U.U."/>
            <person name="Trouern-Trend A."/>
            <person name="McMahon S.M."/>
            <person name="Schaberg P.G."/>
            <person name="Yang J."/>
            <person name="Wegrzyn J.L."/>
            <person name="Swenson N.G."/>
        </authorList>
    </citation>
    <scope>NUCLEOTIDE SEQUENCE</scope>
    <source>
        <strain evidence="3">NS2018</strain>
    </source>
</reference>
<dbReference type="Pfam" id="PF17921">
    <property type="entry name" value="Integrase_H2C2"/>
    <property type="match status" value="1"/>
</dbReference>
<dbReference type="Gene3D" id="1.10.340.70">
    <property type="match status" value="1"/>
</dbReference>